<dbReference type="PATRIC" id="fig|1125725.3.peg.2581"/>
<evidence type="ECO:0000256" key="3">
    <source>
        <dbReference type="ARBA" id="ARBA00022452"/>
    </source>
</evidence>
<dbReference type="InterPro" id="IPR039426">
    <property type="entry name" value="TonB-dep_rcpt-like"/>
</dbReference>
<evidence type="ECO:0000256" key="10">
    <source>
        <dbReference type="PROSITE-ProRule" id="PRU01360"/>
    </source>
</evidence>
<evidence type="ECO:0000256" key="2">
    <source>
        <dbReference type="ARBA" id="ARBA00022448"/>
    </source>
</evidence>
<evidence type="ECO:0000313" key="15">
    <source>
        <dbReference type="EMBL" id="ERF59483.1"/>
    </source>
</evidence>
<dbReference type="InterPro" id="IPR037066">
    <property type="entry name" value="Plug_dom_sf"/>
</dbReference>
<evidence type="ECO:0000256" key="8">
    <source>
        <dbReference type="ARBA" id="ARBA00023170"/>
    </source>
</evidence>
<evidence type="ECO:0000256" key="7">
    <source>
        <dbReference type="ARBA" id="ARBA00023136"/>
    </source>
</evidence>
<evidence type="ECO:0000313" key="17">
    <source>
        <dbReference type="Proteomes" id="UP000016412"/>
    </source>
</evidence>
<evidence type="ECO:0000259" key="13">
    <source>
        <dbReference type="Pfam" id="PF00593"/>
    </source>
</evidence>
<dbReference type="GO" id="GO:0009279">
    <property type="term" value="C:cell outer membrane"/>
    <property type="evidence" value="ECO:0007669"/>
    <property type="project" value="UniProtKB-SubCell"/>
</dbReference>
<evidence type="ECO:0000256" key="12">
    <source>
        <dbReference type="SAM" id="SignalP"/>
    </source>
</evidence>
<dbReference type="PANTHER" id="PTHR30069">
    <property type="entry name" value="TONB-DEPENDENT OUTER MEMBRANE RECEPTOR"/>
    <property type="match status" value="1"/>
</dbReference>
<dbReference type="EMBL" id="AUZJ01000069">
    <property type="protein sequence ID" value="ERF59483.1"/>
    <property type="molecule type" value="Genomic_DNA"/>
</dbReference>
<comment type="subcellular location">
    <subcellularLocation>
        <location evidence="1 10">Cell outer membrane</location>
        <topology evidence="1 10">Multi-pass membrane protein</topology>
    </subcellularLocation>
</comment>
<reference evidence="17 18" key="1">
    <citation type="submission" date="2013-08" db="EMBL/GenBank/DDBJ databases">
        <authorList>
            <person name="Durkin A.S."/>
            <person name="Haft D.R."/>
            <person name="McCorrison J."/>
            <person name="Torralba M."/>
            <person name="Gillis M."/>
            <person name="Haft D.H."/>
            <person name="Methe B."/>
            <person name="Sutton G."/>
            <person name="Nelson K.E."/>
        </authorList>
    </citation>
    <scope>NUCLEOTIDE SEQUENCE [LARGE SCALE GENOMIC DNA]</scope>
    <source>
        <strain evidence="16 18">ATCC 35536</strain>
        <strain evidence="15 17">VPI DR56BR1116</strain>
    </source>
</reference>
<dbReference type="Pfam" id="PF00593">
    <property type="entry name" value="TonB_dep_Rec_b-barrel"/>
    <property type="match status" value="1"/>
</dbReference>
<evidence type="ECO:0000256" key="9">
    <source>
        <dbReference type="ARBA" id="ARBA00023237"/>
    </source>
</evidence>
<keyword evidence="4 10" id="KW-0812">Transmembrane</keyword>
<dbReference type="Proteomes" id="UP000016412">
    <property type="component" value="Unassembled WGS sequence"/>
</dbReference>
<feature type="domain" description="TonB-dependent receptor-like beta-barrel" evidence="13">
    <location>
        <begin position="229"/>
        <end position="640"/>
    </location>
</feature>
<dbReference type="RefSeq" id="WP_021331561.1">
    <property type="nucleotide sequence ID" value="NZ_AUZJ01000069.1"/>
</dbReference>
<keyword evidence="3 10" id="KW-1134">Transmembrane beta strand</keyword>
<evidence type="ECO:0000256" key="4">
    <source>
        <dbReference type="ARBA" id="ARBA00022692"/>
    </source>
</evidence>
<dbReference type="InterPro" id="IPR000531">
    <property type="entry name" value="Beta-barrel_TonB"/>
</dbReference>
<proteinExistence type="inferred from homology"/>
<keyword evidence="2 10" id="KW-0813">Transport</keyword>
<keyword evidence="7 10" id="KW-0472">Membrane</keyword>
<evidence type="ECO:0000256" key="11">
    <source>
        <dbReference type="RuleBase" id="RU003357"/>
    </source>
</evidence>
<evidence type="ECO:0000256" key="5">
    <source>
        <dbReference type="ARBA" id="ARBA00022729"/>
    </source>
</evidence>
<comment type="caution">
    <text evidence="15">The sequence shown here is derived from an EMBL/GenBank/DDBJ whole genome shotgun (WGS) entry which is preliminary data.</text>
</comment>
<gene>
    <name evidence="16" type="ORF">HMPREF0860_0938</name>
    <name evidence="15" type="ORF">HMPREF1325_1445</name>
</gene>
<dbReference type="Gene3D" id="2.40.170.20">
    <property type="entry name" value="TonB-dependent receptor, beta-barrel domain"/>
    <property type="match status" value="1"/>
</dbReference>
<dbReference type="STRING" id="1125725.HMPREF1325_1445"/>
<organism evidence="15 17">
    <name type="scientific">Treponema socranskii subsp. socranskii VPI DR56BR1116 = ATCC 35536</name>
    <dbReference type="NCBI Taxonomy" id="1125725"/>
    <lineage>
        <taxon>Bacteria</taxon>
        <taxon>Pseudomonadati</taxon>
        <taxon>Spirochaetota</taxon>
        <taxon>Spirochaetia</taxon>
        <taxon>Spirochaetales</taxon>
        <taxon>Treponemataceae</taxon>
        <taxon>Treponema</taxon>
    </lineage>
</organism>
<name>U1FIA3_TRESO</name>
<sequence length="678" mass="74402">MKRYIFFCIILFSAQLLFSQETEDDVIVVDAEKIEQTIDDAVEQKKTITGEDIRKSGSKTVGEALKTLPDVAVSTATAGNANESVTMQGLGNGYVKIMIDGVSVSTDISGSTPIFQIPVENIERIEVIKGADSVLYGSDAMGGVINIVTKRGAADSEKEDTQGTEKTKLKIGGGVTEEVGFMPLILGWKNYAAGNLTVSGKHLSNTLIGSFDFNPGKERMTEDALAGKIKYYENTKKILGFVRDTFAWNDAWGSVGTYGLYTISHQISNYTKTGLDKGADMTYTAHRGEFGFTGKYICSEKFYVDGFLAGKLYFMDTVYNVKAGAHSSSTGTHSNSFDVESDTRAHWKPNTINDITLGANADLESMSGTSFEKRKYALETALFAQDSIALFDAKLTLVPGVRFDVSPSVQGSSALFMATPKFGIKYNPTEKTALRFSYGMGYKIPSLKEKHWIFKHSYAPGAGNFILYGNPNLVPEKSHSFNIGVEQNVKNLFKVSAGGYFNYILDLIDSVVTDASSSPQKREYRNVDKAMTYGGDISISSDMDRLNVKVGYAYTGAKFFDKDTAGWENLALRVPHRLTAHVAYRIPVIETTAALNVQWNSPQLLTAKSGYYTPDYCMVGFDVSKKFLDEKLEVYVGVDNMLNNIHFVKGTNGETQKKYYGLADGIGVRIGGKYNFGK</sequence>
<comment type="similarity">
    <text evidence="10 11">Belongs to the TonB-dependent receptor family.</text>
</comment>
<keyword evidence="6 11" id="KW-0798">TonB box</keyword>
<feature type="chain" id="PRO_5004611010" evidence="12">
    <location>
        <begin position="20"/>
        <end position="678"/>
    </location>
</feature>
<dbReference type="InterPro" id="IPR012910">
    <property type="entry name" value="Plug_dom"/>
</dbReference>
<dbReference type="CDD" id="cd01347">
    <property type="entry name" value="ligand_gated_channel"/>
    <property type="match status" value="1"/>
</dbReference>
<dbReference type="EMBL" id="AVQI01000011">
    <property type="protein sequence ID" value="ERK04854.1"/>
    <property type="molecule type" value="Genomic_DNA"/>
</dbReference>
<dbReference type="eggNOG" id="COG4771">
    <property type="taxonomic scope" value="Bacteria"/>
</dbReference>
<dbReference type="PROSITE" id="PS52016">
    <property type="entry name" value="TONB_DEPENDENT_REC_3"/>
    <property type="match status" value="1"/>
</dbReference>
<accession>U1FIA3</accession>
<keyword evidence="18" id="KW-1185">Reference proteome</keyword>
<feature type="domain" description="TonB-dependent receptor plug" evidence="14">
    <location>
        <begin position="43"/>
        <end position="144"/>
    </location>
</feature>
<dbReference type="InterPro" id="IPR036942">
    <property type="entry name" value="Beta-barrel_TonB_sf"/>
</dbReference>
<dbReference type="GO" id="GO:0015344">
    <property type="term" value="F:siderophore uptake transmembrane transporter activity"/>
    <property type="evidence" value="ECO:0007669"/>
    <property type="project" value="TreeGrafter"/>
</dbReference>
<keyword evidence="5 12" id="KW-0732">Signal</keyword>
<feature type="signal peptide" evidence="12">
    <location>
        <begin position="1"/>
        <end position="19"/>
    </location>
</feature>
<dbReference type="GO" id="GO:0044718">
    <property type="term" value="P:siderophore transmembrane transport"/>
    <property type="evidence" value="ECO:0007669"/>
    <property type="project" value="TreeGrafter"/>
</dbReference>
<evidence type="ECO:0000256" key="6">
    <source>
        <dbReference type="ARBA" id="ARBA00023077"/>
    </source>
</evidence>
<dbReference type="Proteomes" id="UP000016646">
    <property type="component" value="Unassembled WGS sequence"/>
</dbReference>
<evidence type="ECO:0000259" key="14">
    <source>
        <dbReference type="Pfam" id="PF07715"/>
    </source>
</evidence>
<dbReference type="PANTHER" id="PTHR30069:SF29">
    <property type="entry name" value="HEMOGLOBIN AND HEMOGLOBIN-HAPTOGLOBIN-BINDING PROTEIN 1-RELATED"/>
    <property type="match status" value="1"/>
</dbReference>
<protein>
    <submittedName>
        <fullName evidence="15">TonB-dependent receptor plug domain protein</fullName>
    </submittedName>
</protein>
<dbReference type="AlphaFoldDB" id="U1FIA3"/>
<dbReference type="Gene3D" id="2.170.130.10">
    <property type="entry name" value="TonB-dependent receptor, plug domain"/>
    <property type="match status" value="1"/>
</dbReference>
<keyword evidence="9 10" id="KW-0998">Cell outer membrane</keyword>
<evidence type="ECO:0000313" key="18">
    <source>
        <dbReference type="Proteomes" id="UP000016646"/>
    </source>
</evidence>
<dbReference type="Pfam" id="PF07715">
    <property type="entry name" value="Plug"/>
    <property type="match status" value="1"/>
</dbReference>
<evidence type="ECO:0000256" key="1">
    <source>
        <dbReference type="ARBA" id="ARBA00004571"/>
    </source>
</evidence>
<keyword evidence="8 15" id="KW-0675">Receptor</keyword>
<evidence type="ECO:0000313" key="16">
    <source>
        <dbReference type="EMBL" id="ERK04854.1"/>
    </source>
</evidence>
<dbReference type="SUPFAM" id="SSF56935">
    <property type="entry name" value="Porins"/>
    <property type="match status" value="1"/>
</dbReference>